<dbReference type="CDD" id="cd00887">
    <property type="entry name" value="MoeA"/>
    <property type="match status" value="1"/>
</dbReference>
<comment type="function">
    <text evidence="1 6">Catalyzes the insertion of molybdate into adenylated molybdopterin with the concomitant release of AMP.</text>
</comment>
<dbReference type="PANTHER" id="PTHR10192:SF5">
    <property type="entry name" value="GEPHYRIN"/>
    <property type="match status" value="1"/>
</dbReference>
<dbReference type="InterPro" id="IPR005110">
    <property type="entry name" value="MoeA_linker/N"/>
</dbReference>
<comment type="caution">
    <text evidence="8">The sequence shown here is derived from an EMBL/GenBank/DDBJ whole genome shotgun (WGS) entry which is preliminary data.</text>
</comment>
<evidence type="ECO:0000313" key="9">
    <source>
        <dbReference type="Proteomes" id="UP001208649"/>
    </source>
</evidence>
<keyword evidence="4 6" id="KW-0501">Molybdenum cofactor biosynthesis</keyword>
<comment type="cofactor">
    <cofactor evidence="6">
        <name>Mg(2+)</name>
        <dbReference type="ChEBI" id="CHEBI:18420"/>
    </cofactor>
</comment>
<evidence type="ECO:0000256" key="2">
    <source>
        <dbReference type="ARBA" id="ARBA00005046"/>
    </source>
</evidence>
<protein>
    <recommendedName>
        <fullName evidence="6">Molybdopterin molybdenumtransferase</fullName>
        <ecNumber evidence="6">2.10.1.1</ecNumber>
    </recommendedName>
</protein>
<dbReference type="Pfam" id="PF00994">
    <property type="entry name" value="MoCF_biosynth"/>
    <property type="match status" value="1"/>
</dbReference>
<dbReference type="SUPFAM" id="SSF63867">
    <property type="entry name" value="MoeA C-terminal domain-like"/>
    <property type="match status" value="1"/>
</dbReference>
<dbReference type="RefSeq" id="WP_263002507.1">
    <property type="nucleotide sequence ID" value="NZ_JAOTEM010000001.1"/>
</dbReference>
<dbReference type="Gene3D" id="3.40.980.10">
    <property type="entry name" value="MoaB/Mog-like domain"/>
    <property type="match status" value="1"/>
</dbReference>
<dbReference type="InterPro" id="IPR005111">
    <property type="entry name" value="MoeA_C_domain_IV"/>
</dbReference>
<dbReference type="SUPFAM" id="SSF53218">
    <property type="entry name" value="Molybdenum cofactor biosynthesis proteins"/>
    <property type="match status" value="1"/>
</dbReference>
<evidence type="ECO:0000256" key="3">
    <source>
        <dbReference type="ARBA" id="ARBA00010763"/>
    </source>
</evidence>
<comment type="similarity">
    <text evidence="3 6">Belongs to the MoeA family.</text>
</comment>
<reference evidence="9" key="1">
    <citation type="submission" date="2023-07" db="EMBL/GenBank/DDBJ databases">
        <title>Chryseobacterium sp. strain PBS4-4 Genome sequencing and assembly.</title>
        <authorList>
            <person name="Jung Y."/>
        </authorList>
    </citation>
    <scope>NUCLEOTIDE SEQUENCE [LARGE SCALE GENOMIC DNA]</scope>
    <source>
        <strain evidence="9">PBS4-4</strain>
    </source>
</reference>
<proteinExistence type="inferred from homology"/>
<dbReference type="Gene3D" id="2.170.190.11">
    <property type="entry name" value="Molybdopterin biosynthesis moea protein, domain 3"/>
    <property type="match status" value="1"/>
</dbReference>
<dbReference type="InterPro" id="IPR001453">
    <property type="entry name" value="MoaB/Mog_dom"/>
</dbReference>
<dbReference type="EMBL" id="JAOTEM010000001">
    <property type="protein sequence ID" value="MCU7617090.1"/>
    <property type="molecule type" value="Genomic_DNA"/>
</dbReference>
<dbReference type="Gene3D" id="3.90.105.10">
    <property type="entry name" value="Molybdopterin biosynthesis moea protein, domain 2"/>
    <property type="match status" value="1"/>
</dbReference>
<dbReference type="InterPro" id="IPR036425">
    <property type="entry name" value="MoaB/Mog-like_dom_sf"/>
</dbReference>
<dbReference type="InterPro" id="IPR038987">
    <property type="entry name" value="MoeA-like"/>
</dbReference>
<dbReference type="Pfam" id="PF03453">
    <property type="entry name" value="MoeA_N"/>
    <property type="match status" value="1"/>
</dbReference>
<dbReference type="SMART" id="SM00852">
    <property type="entry name" value="MoCF_biosynth"/>
    <property type="match status" value="1"/>
</dbReference>
<evidence type="ECO:0000256" key="5">
    <source>
        <dbReference type="ARBA" id="ARBA00047317"/>
    </source>
</evidence>
<feature type="domain" description="MoaB/Mog" evidence="7">
    <location>
        <begin position="175"/>
        <end position="313"/>
    </location>
</feature>
<dbReference type="Proteomes" id="UP001208649">
    <property type="component" value="Unassembled WGS sequence"/>
</dbReference>
<dbReference type="InterPro" id="IPR036688">
    <property type="entry name" value="MoeA_C_domain_IV_sf"/>
</dbReference>
<dbReference type="Gene3D" id="2.40.340.10">
    <property type="entry name" value="MoeA, C-terminal, domain IV"/>
    <property type="match status" value="1"/>
</dbReference>
<evidence type="ECO:0000256" key="6">
    <source>
        <dbReference type="RuleBase" id="RU365090"/>
    </source>
</evidence>
<gene>
    <name evidence="8" type="ORF">NZ698_07765</name>
</gene>
<dbReference type="SUPFAM" id="SSF63882">
    <property type="entry name" value="MoeA N-terminal region -like"/>
    <property type="match status" value="1"/>
</dbReference>
<dbReference type="Pfam" id="PF03454">
    <property type="entry name" value="MoeA_C"/>
    <property type="match status" value="1"/>
</dbReference>
<sequence length="394" mass="42674">MKMISVNEAKQIILQSALKKKSSVVPLSEAFGLVTSEDVIASTDIPNFPQSSMDGYALKFSDKNQPLSVIGEMAAGASKQLAIGENEATRIFTGAPLPENADTVVMQEKIRLENEMLIIEDENLSEGLNVRPKGAEVKKGEVAMTKGTYLSAAAIGFLAGIGCAEVSVYTPPKVAIILTGNELQDPGNLLVFGQVYEANSFQLKAVLNQTGIKNIEVFRAEDDPKELHKVLESAIENSDVVLLNGGVSVGDYDFVTEVANICGVEEKFHKIRQKPGKPLFFGTKENKLVFGLPGNPSSSLTCFYEYVLPALEKMMGLPSGVTEIKANVTHHYPKPAGLTHFLKAFYSNGKVTPLHAQESFRLHSFAQANCFIVLPEESLGCTANEEVTVHLLPK</sequence>
<dbReference type="PANTHER" id="PTHR10192">
    <property type="entry name" value="MOLYBDOPTERIN BIOSYNTHESIS PROTEIN"/>
    <property type="match status" value="1"/>
</dbReference>
<keyword evidence="9" id="KW-1185">Reference proteome</keyword>
<accession>A0ABT2W8U2</accession>
<keyword evidence="6" id="KW-0460">Magnesium</keyword>
<evidence type="ECO:0000259" key="7">
    <source>
        <dbReference type="SMART" id="SM00852"/>
    </source>
</evidence>
<comment type="catalytic activity">
    <reaction evidence="5">
        <text>adenylyl-molybdopterin + molybdate = Mo-molybdopterin + AMP + H(+)</text>
        <dbReference type="Rhea" id="RHEA:35047"/>
        <dbReference type="ChEBI" id="CHEBI:15378"/>
        <dbReference type="ChEBI" id="CHEBI:36264"/>
        <dbReference type="ChEBI" id="CHEBI:62727"/>
        <dbReference type="ChEBI" id="CHEBI:71302"/>
        <dbReference type="ChEBI" id="CHEBI:456215"/>
        <dbReference type="EC" id="2.10.1.1"/>
    </reaction>
</comment>
<evidence type="ECO:0000313" key="8">
    <source>
        <dbReference type="EMBL" id="MCU7617090.1"/>
    </source>
</evidence>
<keyword evidence="6" id="KW-0808">Transferase</keyword>
<keyword evidence="6" id="KW-0500">Molybdenum</keyword>
<evidence type="ECO:0000256" key="4">
    <source>
        <dbReference type="ARBA" id="ARBA00023150"/>
    </source>
</evidence>
<comment type="pathway">
    <text evidence="2 6">Cofactor biosynthesis; molybdopterin biosynthesis.</text>
</comment>
<evidence type="ECO:0000256" key="1">
    <source>
        <dbReference type="ARBA" id="ARBA00002901"/>
    </source>
</evidence>
<dbReference type="InterPro" id="IPR036135">
    <property type="entry name" value="MoeA_linker/N_sf"/>
</dbReference>
<organism evidence="8 9">
    <name type="scientific">Chryseobacterium edaphi</name>
    <dbReference type="NCBI Taxonomy" id="2976532"/>
    <lineage>
        <taxon>Bacteria</taxon>
        <taxon>Pseudomonadati</taxon>
        <taxon>Bacteroidota</taxon>
        <taxon>Flavobacteriia</taxon>
        <taxon>Flavobacteriales</taxon>
        <taxon>Weeksellaceae</taxon>
        <taxon>Chryseobacterium group</taxon>
        <taxon>Chryseobacterium</taxon>
    </lineage>
</organism>
<dbReference type="NCBIfam" id="TIGR00177">
    <property type="entry name" value="molyb_syn"/>
    <property type="match status" value="1"/>
</dbReference>
<dbReference type="NCBIfam" id="NF045515">
    <property type="entry name" value="Glp_gephyrin"/>
    <property type="match status" value="1"/>
</dbReference>
<dbReference type="EC" id="2.10.1.1" evidence="6"/>
<keyword evidence="6" id="KW-0479">Metal-binding</keyword>
<name>A0ABT2W8U2_9FLAO</name>